<keyword evidence="3" id="KW-0812">Transmembrane</keyword>
<evidence type="ECO:0000313" key="6">
    <source>
        <dbReference type="Proteomes" id="UP000756530"/>
    </source>
</evidence>
<protein>
    <submittedName>
        <fullName evidence="5">Sugar transferase</fullName>
    </submittedName>
</protein>
<dbReference type="InterPro" id="IPR003362">
    <property type="entry name" value="Bact_transf"/>
</dbReference>
<evidence type="ECO:0000256" key="3">
    <source>
        <dbReference type="SAM" id="Phobius"/>
    </source>
</evidence>
<comment type="caution">
    <text evidence="5">The sequence shown here is derived from an EMBL/GenBank/DDBJ whole genome shotgun (WGS) entry which is preliminary data.</text>
</comment>
<keyword evidence="3" id="KW-0472">Membrane</keyword>
<keyword evidence="2" id="KW-0270">Exopolysaccharide synthesis</keyword>
<proteinExistence type="inferred from homology"/>
<dbReference type="EMBL" id="JAHUZE010000002">
    <property type="protein sequence ID" value="MBV7378734.1"/>
    <property type="molecule type" value="Genomic_DNA"/>
</dbReference>
<evidence type="ECO:0000256" key="2">
    <source>
        <dbReference type="ARBA" id="ARBA00023169"/>
    </source>
</evidence>
<dbReference type="GO" id="GO:0016740">
    <property type="term" value="F:transferase activity"/>
    <property type="evidence" value="ECO:0007669"/>
    <property type="project" value="UniProtKB-KW"/>
</dbReference>
<evidence type="ECO:0000259" key="4">
    <source>
        <dbReference type="Pfam" id="PF02397"/>
    </source>
</evidence>
<dbReference type="Pfam" id="PF02397">
    <property type="entry name" value="Bac_transf"/>
    <property type="match status" value="1"/>
</dbReference>
<evidence type="ECO:0000313" key="5">
    <source>
        <dbReference type="EMBL" id="MBV7378734.1"/>
    </source>
</evidence>
<dbReference type="PANTHER" id="PTHR30576">
    <property type="entry name" value="COLANIC BIOSYNTHESIS UDP-GLUCOSE LIPID CARRIER TRANSFERASE"/>
    <property type="match status" value="1"/>
</dbReference>
<sequence>MPAPDERVRHPGGSSLFWGAKRLADIVAALLLIPLFVIVSVALVVLNPLANPGPVFYVQPRMGRGCRPFAAFKFRTMTDLKSAPRRHDEPLEHDRITPLGGMMRRTRLDELPQIVNILRGEMSMIGPRPDFFGHARIYLRAIPEYRDRHRIRPGISGLAQVKLGYAEGVEATREKTRLDIEYIENASFKLDAKLLCLTALTILKGHGR</sequence>
<keyword evidence="3" id="KW-1133">Transmembrane helix</keyword>
<comment type="similarity">
    <text evidence="1">Belongs to the bacterial sugar transferase family.</text>
</comment>
<feature type="transmembrane region" description="Helical" evidence="3">
    <location>
        <begin position="26"/>
        <end position="46"/>
    </location>
</feature>
<feature type="domain" description="Bacterial sugar transferase" evidence="4">
    <location>
        <begin position="21"/>
        <end position="203"/>
    </location>
</feature>
<dbReference type="Proteomes" id="UP000756530">
    <property type="component" value="Unassembled WGS sequence"/>
</dbReference>
<evidence type="ECO:0000256" key="1">
    <source>
        <dbReference type="ARBA" id="ARBA00006464"/>
    </source>
</evidence>
<dbReference type="PANTHER" id="PTHR30576:SF0">
    <property type="entry name" value="UNDECAPRENYL-PHOSPHATE N-ACETYLGALACTOSAMINYL 1-PHOSPHATE TRANSFERASE-RELATED"/>
    <property type="match status" value="1"/>
</dbReference>
<organism evidence="5 6">
    <name type="scientific">Maritimibacter dapengensis</name>
    <dbReference type="NCBI Taxonomy" id="2836868"/>
    <lineage>
        <taxon>Bacteria</taxon>
        <taxon>Pseudomonadati</taxon>
        <taxon>Pseudomonadota</taxon>
        <taxon>Alphaproteobacteria</taxon>
        <taxon>Rhodobacterales</taxon>
        <taxon>Roseobacteraceae</taxon>
        <taxon>Maritimibacter</taxon>
    </lineage>
</organism>
<keyword evidence="5" id="KW-0808">Transferase</keyword>
<name>A0ABS6T0U6_9RHOB</name>
<keyword evidence="6" id="KW-1185">Reference proteome</keyword>
<accession>A0ABS6T0U6</accession>
<reference evidence="5 6" key="1">
    <citation type="submission" date="2021-05" db="EMBL/GenBank/DDBJ databases">
        <title>Culturable bacteria isolated from Daya Bay.</title>
        <authorList>
            <person name="Zheng W."/>
            <person name="Yu S."/>
            <person name="Huang Y."/>
        </authorList>
    </citation>
    <scope>NUCLEOTIDE SEQUENCE [LARGE SCALE GENOMIC DNA]</scope>
    <source>
        <strain evidence="5 6">DP4N28-5</strain>
    </source>
</reference>
<dbReference type="RefSeq" id="WP_218391917.1">
    <property type="nucleotide sequence ID" value="NZ_JAHUZE010000002.1"/>
</dbReference>
<gene>
    <name evidence="5" type="ORF">KJP28_07325</name>
</gene>